<organism evidence="2 3">
    <name type="scientific">Halteria grandinella</name>
    <dbReference type="NCBI Taxonomy" id="5974"/>
    <lineage>
        <taxon>Eukaryota</taxon>
        <taxon>Sar</taxon>
        <taxon>Alveolata</taxon>
        <taxon>Ciliophora</taxon>
        <taxon>Intramacronucleata</taxon>
        <taxon>Spirotrichea</taxon>
        <taxon>Stichotrichia</taxon>
        <taxon>Sporadotrichida</taxon>
        <taxon>Halteriidae</taxon>
        <taxon>Halteria</taxon>
    </lineage>
</organism>
<evidence type="ECO:0000256" key="1">
    <source>
        <dbReference type="SAM" id="Phobius"/>
    </source>
</evidence>
<feature type="transmembrane region" description="Helical" evidence="1">
    <location>
        <begin position="170"/>
        <end position="190"/>
    </location>
</feature>
<comment type="caution">
    <text evidence="2">The sequence shown here is derived from an EMBL/GenBank/DDBJ whole genome shotgun (WGS) entry which is preliminary data.</text>
</comment>
<keyword evidence="1" id="KW-1133">Transmembrane helix</keyword>
<evidence type="ECO:0000313" key="3">
    <source>
        <dbReference type="Proteomes" id="UP000785679"/>
    </source>
</evidence>
<feature type="transmembrane region" description="Helical" evidence="1">
    <location>
        <begin position="290"/>
        <end position="308"/>
    </location>
</feature>
<proteinExistence type="predicted"/>
<keyword evidence="1" id="KW-0812">Transmembrane</keyword>
<dbReference type="AlphaFoldDB" id="A0A8J8P4J4"/>
<feature type="transmembrane region" description="Helical" evidence="1">
    <location>
        <begin position="246"/>
        <end position="269"/>
    </location>
</feature>
<keyword evidence="1" id="KW-0472">Membrane</keyword>
<evidence type="ECO:0000313" key="2">
    <source>
        <dbReference type="EMBL" id="TNV86833.1"/>
    </source>
</evidence>
<feature type="transmembrane region" description="Helical" evidence="1">
    <location>
        <begin position="93"/>
        <end position="113"/>
    </location>
</feature>
<accession>A0A8J8P4J4</accession>
<feature type="transmembrane region" description="Helical" evidence="1">
    <location>
        <begin position="314"/>
        <end position="332"/>
    </location>
</feature>
<sequence>MEDYQLTYDESGGDRRRRVLGQKATLTRIFLLHSGLSQNKQMPPQLTGFEKQVAQVIEQKKTIGDVVMISTFSFANIFFAFAMNYIWDLLNDISFLMILSYLSVNVPGLVQTIQSVFLSFIYMDLLQTDVWLNSLIYPDSNDEVDHGLNAYFELNGLQSTKLVKNLGSTFVFLVVFLFLHIFYIFLVAFFKGCFKCCDFVIEKLGKQLYWGGSIRFIIQQFTPLALASLINLQDITYENDGEITGVAFSFIILFLMTPGILLAFTVIGCKAYRHHQSQMEFNRDKAMGQIWNLFVLFRWVLTLTIIVILREHNIFQILALLTSISSQLYLVFATNAASKSVNAEAIKHRLVSIIIAMAISAQSSHQVRPKIRGGRFCWTGAGRLRWISKTEVVKTRIVVMKMTKRGRKGRKRFLESSIRGL</sequence>
<keyword evidence="3" id="KW-1185">Reference proteome</keyword>
<dbReference type="Proteomes" id="UP000785679">
    <property type="component" value="Unassembled WGS sequence"/>
</dbReference>
<feature type="transmembrane region" description="Helical" evidence="1">
    <location>
        <begin position="66"/>
        <end position="87"/>
    </location>
</feature>
<gene>
    <name evidence="2" type="ORF">FGO68_gene14517</name>
</gene>
<dbReference type="EMBL" id="RRYP01000810">
    <property type="protein sequence ID" value="TNV86833.1"/>
    <property type="molecule type" value="Genomic_DNA"/>
</dbReference>
<name>A0A8J8P4J4_HALGN</name>
<protein>
    <submittedName>
        <fullName evidence="2">Uncharacterized protein</fullName>
    </submittedName>
</protein>
<reference evidence="2" key="1">
    <citation type="submission" date="2019-06" db="EMBL/GenBank/DDBJ databases">
        <authorList>
            <person name="Zheng W."/>
        </authorList>
    </citation>
    <scope>NUCLEOTIDE SEQUENCE</scope>
    <source>
        <strain evidence="2">QDHG01</strain>
    </source>
</reference>